<evidence type="ECO:0000256" key="9">
    <source>
        <dbReference type="SAM" id="Coils"/>
    </source>
</evidence>
<evidence type="ECO:0000256" key="7">
    <source>
        <dbReference type="ARBA" id="ARBA00023306"/>
    </source>
</evidence>
<dbReference type="InterPro" id="IPR019933">
    <property type="entry name" value="DivIVA_domain"/>
</dbReference>
<comment type="caution">
    <text evidence="10">The sequence shown here is derived from an EMBL/GenBank/DDBJ whole genome shotgun (WGS) entry which is preliminary data.</text>
</comment>
<evidence type="ECO:0000256" key="1">
    <source>
        <dbReference type="ARBA" id="ARBA00004496"/>
    </source>
</evidence>
<proteinExistence type="inferred from homology"/>
<dbReference type="PANTHER" id="PTHR35794:SF2">
    <property type="entry name" value="CELL DIVISION PROTEIN DIVIVA"/>
    <property type="match status" value="1"/>
</dbReference>
<comment type="similarity">
    <text evidence="2">Belongs to the DivIVA family.</text>
</comment>
<dbReference type="PANTHER" id="PTHR35794">
    <property type="entry name" value="CELL DIVISION PROTEIN DIVIVA"/>
    <property type="match status" value="1"/>
</dbReference>
<keyword evidence="11" id="KW-1185">Reference proteome</keyword>
<dbReference type="Gene3D" id="6.10.250.660">
    <property type="match status" value="1"/>
</dbReference>
<dbReference type="RefSeq" id="WP_378015225.1">
    <property type="nucleotide sequence ID" value="NZ_JBHSBE010000031.1"/>
</dbReference>
<accession>A0A919THF2</accession>
<dbReference type="Proteomes" id="UP000629619">
    <property type="component" value="Unassembled WGS sequence"/>
</dbReference>
<evidence type="ECO:0000256" key="2">
    <source>
        <dbReference type="ARBA" id="ARBA00009008"/>
    </source>
</evidence>
<comment type="subcellular location">
    <subcellularLocation>
        <location evidence="1">Cytoplasm</location>
    </subcellularLocation>
</comment>
<evidence type="ECO:0000256" key="6">
    <source>
        <dbReference type="ARBA" id="ARBA00023054"/>
    </source>
</evidence>
<evidence type="ECO:0000256" key="3">
    <source>
        <dbReference type="ARBA" id="ARBA00018787"/>
    </source>
</evidence>
<dbReference type="GO" id="GO:0005737">
    <property type="term" value="C:cytoplasm"/>
    <property type="evidence" value="ECO:0007669"/>
    <property type="project" value="UniProtKB-SubCell"/>
</dbReference>
<keyword evidence="6 9" id="KW-0175">Coiled coil</keyword>
<dbReference type="GO" id="GO:0051301">
    <property type="term" value="P:cell division"/>
    <property type="evidence" value="ECO:0007669"/>
    <property type="project" value="UniProtKB-KW"/>
</dbReference>
<evidence type="ECO:0000313" key="10">
    <source>
        <dbReference type="EMBL" id="GIF03876.1"/>
    </source>
</evidence>
<protein>
    <recommendedName>
        <fullName evidence="3">Cell wall synthesis protein Wag31</fullName>
    </recommendedName>
    <alternativeName>
        <fullName evidence="8">Antigen 84</fullName>
    </alternativeName>
</protein>
<feature type="coiled-coil region" evidence="9">
    <location>
        <begin position="40"/>
        <end position="142"/>
    </location>
</feature>
<dbReference type="EMBL" id="BOMW01000014">
    <property type="protein sequence ID" value="GIF03876.1"/>
    <property type="molecule type" value="Genomic_DNA"/>
</dbReference>
<dbReference type="NCBIfam" id="TIGR03544">
    <property type="entry name" value="DivI1A_domain"/>
    <property type="match status" value="1"/>
</dbReference>
<keyword evidence="7" id="KW-0131">Cell cycle</keyword>
<dbReference type="AlphaFoldDB" id="A0A919THF2"/>
<sequence length="203" mass="22387">MLRKAGIAVGLTPAEIGSMAFPRPRPGAIGYHEDQVDAFLLDVAGEMRRLEAENRALSERLAPDDLAERVRRAELDCLRAQEHARALRAELDRARHVPVRLDDPHMLELARRNADEHVAQARREAEALIEQATAKAAHLISDAQLRASTIVADARHAHAEALAGIEAQRVAALDEIAELIELAERRRVEVADEISGRLSEFTG</sequence>
<evidence type="ECO:0000256" key="8">
    <source>
        <dbReference type="ARBA" id="ARBA00031737"/>
    </source>
</evidence>
<dbReference type="InterPro" id="IPR007793">
    <property type="entry name" value="DivIVA_fam"/>
</dbReference>
<gene>
    <name evidence="10" type="ORF">Asi03nite_14140</name>
</gene>
<keyword evidence="5" id="KW-0132">Cell division</keyword>
<name>A0A919THF2_9ACTN</name>
<keyword evidence="4" id="KW-0963">Cytoplasm</keyword>
<evidence type="ECO:0000256" key="5">
    <source>
        <dbReference type="ARBA" id="ARBA00022618"/>
    </source>
</evidence>
<evidence type="ECO:0000313" key="11">
    <source>
        <dbReference type="Proteomes" id="UP000629619"/>
    </source>
</evidence>
<reference evidence="10" key="1">
    <citation type="submission" date="2021-01" db="EMBL/GenBank/DDBJ databases">
        <title>Whole genome shotgun sequence of Actinoplanes siamensis NBRC 109076.</title>
        <authorList>
            <person name="Komaki H."/>
            <person name="Tamura T."/>
        </authorList>
    </citation>
    <scope>NUCLEOTIDE SEQUENCE</scope>
    <source>
        <strain evidence="10">NBRC 109076</strain>
    </source>
</reference>
<organism evidence="10 11">
    <name type="scientific">Actinoplanes siamensis</name>
    <dbReference type="NCBI Taxonomy" id="1223317"/>
    <lineage>
        <taxon>Bacteria</taxon>
        <taxon>Bacillati</taxon>
        <taxon>Actinomycetota</taxon>
        <taxon>Actinomycetes</taxon>
        <taxon>Micromonosporales</taxon>
        <taxon>Micromonosporaceae</taxon>
        <taxon>Actinoplanes</taxon>
    </lineage>
</organism>
<evidence type="ECO:0000256" key="4">
    <source>
        <dbReference type="ARBA" id="ARBA00022490"/>
    </source>
</evidence>